<proteinExistence type="predicted"/>
<dbReference type="SUPFAM" id="SSF48452">
    <property type="entry name" value="TPR-like"/>
    <property type="match status" value="1"/>
</dbReference>
<gene>
    <name evidence="2" type="ORF">SAMN04515673_101482</name>
</gene>
<feature type="signal peptide" evidence="1">
    <location>
        <begin position="1"/>
        <end position="25"/>
    </location>
</feature>
<dbReference type="Proteomes" id="UP000199302">
    <property type="component" value="Unassembled WGS sequence"/>
</dbReference>
<organism evidence="2 3">
    <name type="scientific">Poseidonocella sedimentorum</name>
    <dbReference type="NCBI Taxonomy" id="871652"/>
    <lineage>
        <taxon>Bacteria</taxon>
        <taxon>Pseudomonadati</taxon>
        <taxon>Pseudomonadota</taxon>
        <taxon>Alphaproteobacteria</taxon>
        <taxon>Rhodobacterales</taxon>
        <taxon>Roseobacteraceae</taxon>
        <taxon>Poseidonocella</taxon>
    </lineage>
</organism>
<reference evidence="2 3" key="1">
    <citation type="submission" date="2016-10" db="EMBL/GenBank/DDBJ databases">
        <authorList>
            <person name="de Groot N.N."/>
        </authorList>
    </citation>
    <scope>NUCLEOTIDE SEQUENCE [LARGE SCALE GENOMIC DNA]</scope>
    <source>
        <strain evidence="3">KMM 9023,NRIC 0796,JCM 17311,KCTC 23692</strain>
    </source>
</reference>
<name>A0A1I6CWF3_9RHOB</name>
<dbReference type="InterPro" id="IPR011990">
    <property type="entry name" value="TPR-like_helical_dom_sf"/>
</dbReference>
<accession>A0A1I6CWF3</accession>
<keyword evidence="3" id="KW-1185">Reference proteome</keyword>
<evidence type="ECO:0000256" key="1">
    <source>
        <dbReference type="SAM" id="SignalP"/>
    </source>
</evidence>
<protein>
    <submittedName>
        <fullName evidence="2">Uncharacterized protein</fullName>
    </submittedName>
</protein>
<evidence type="ECO:0000313" key="3">
    <source>
        <dbReference type="Proteomes" id="UP000199302"/>
    </source>
</evidence>
<feature type="chain" id="PRO_5011779724" evidence="1">
    <location>
        <begin position="26"/>
        <end position="187"/>
    </location>
</feature>
<dbReference type="AlphaFoldDB" id="A0A1I6CWF3"/>
<dbReference type="EMBL" id="FOYI01000001">
    <property type="protein sequence ID" value="SFQ97480.1"/>
    <property type="molecule type" value="Genomic_DNA"/>
</dbReference>
<keyword evidence="1" id="KW-0732">Signal</keyword>
<evidence type="ECO:0000313" key="2">
    <source>
        <dbReference type="EMBL" id="SFQ97480.1"/>
    </source>
</evidence>
<dbReference type="Gene3D" id="1.25.40.10">
    <property type="entry name" value="Tetratricopeptide repeat domain"/>
    <property type="match status" value="1"/>
</dbReference>
<dbReference type="STRING" id="871652.SAMN04515673_101482"/>
<sequence>MMKALRNLKSIVTALAIILPGITQAQDSAGDLDALFAELRAAETAQDAARTARRIERIWGKSGSASVDLLLERGRDAMEEGDTAAAVEHFSAATDHAPGWAHGYTLRAEAFFMAERFGPALEDIAVALAAEPRDFRALTLFGAIMLHLDEMAHARDAFARLATIHPLSDDLSTLQEQVDLATGELEL</sequence>